<proteinExistence type="predicted"/>
<accession>A0A0L0UYI6</accession>
<dbReference type="AlphaFoldDB" id="A0A0L0UYI6"/>
<comment type="caution">
    <text evidence="1">The sequence shown here is derived from an EMBL/GenBank/DDBJ whole genome shotgun (WGS) entry which is preliminary data.</text>
</comment>
<evidence type="ECO:0000313" key="2">
    <source>
        <dbReference type="Proteomes" id="UP000054564"/>
    </source>
</evidence>
<keyword evidence="2" id="KW-1185">Reference proteome</keyword>
<gene>
    <name evidence="1" type="ORF">PSTG_14784</name>
</gene>
<sequence>MISITVLEEFTNFRFFSDLFAVLISQKTAIIQIYSQNHAFPPGCKTLEHTPLAYDFQRVWPWAQRAALFQLSPALQNLWLICIELGIDQCIGSRLKGLGDLSGVLNGHLQKLSIQSFYLIHFFALQDDTETSPIVMPPLIRPTLGLAEDIQTDQAELLECIQRNIECIERINVKWCSHRRALVSLHEALHFVQGVHSSLENCRQSLRLYPWGLHFANEIANSSGRRRFKAKLAWGLGIIQAKNLDSHSQLATGLDMHDDALLQM</sequence>
<reference evidence="2" key="1">
    <citation type="submission" date="2014-03" db="EMBL/GenBank/DDBJ databases">
        <title>The Genome Sequence of Puccinia striiformis f. sp. tritici PST-78.</title>
        <authorList>
            <consortium name="The Broad Institute Genome Sequencing Platform"/>
            <person name="Cuomo C."/>
            <person name="Hulbert S."/>
            <person name="Chen X."/>
            <person name="Walker B."/>
            <person name="Young S.K."/>
            <person name="Zeng Q."/>
            <person name="Gargeya S."/>
            <person name="Fitzgerald M."/>
            <person name="Haas B."/>
            <person name="Abouelleil A."/>
            <person name="Alvarado L."/>
            <person name="Arachchi H.M."/>
            <person name="Berlin A.M."/>
            <person name="Chapman S.B."/>
            <person name="Goldberg J."/>
            <person name="Griggs A."/>
            <person name="Gujja S."/>
            <person name="Hansen M."/>
            <person name="Howarth C."/>
            <person name="Imamovic A."/>
            <person name="Larimer J."/>
            <person name="McCowan C."/>
            <person name="Montmayeur A."/>
            <person name="Murphy C."/>
            <person name="Neiman D."/>
            <person name="Pearson M."/>
            <person name="Priest M."/>
            <person name="Roberts A."/>
            <person name="Saif S."/>
            <person name="Shea T."/>
            <person name="Sisk P."/>
            <person name="Sykes S."/>
            <person name="Wortman J."/>
            <person name="Nusbaum C."/>
            <person name="Birren B."/>
        </authorList>
    </citation>
    <scope>NUCLEOTIDE SEQUENCE [LARGE SCALE GENOMIC DNA]</scope>
    <source>
        <strain evidence="2">race PST-78</strain>
    </source>
</reference>
<protein>
    <submittedName>
        <fullName evidence="1">Uncharacterized protein</fullName>
    </submittedName>
</protein>
<dbReference type="Proteomes" id="UP000054564">
    <property type="component" value="Unassembled WGS sequence"/>
</dbReference>
<evidence type="ECO:0000313" key="1">
    <source>
        <dbReference type="EMBL" id="KNE91824.1"/>
    </source>
</evidence>
<dbReference type="EMBL" id="AJIL01000187">
    <property type="protein sequence ID" value="KNE91824.1"/>
    <property type="molecule type" value="Genomic_DNA"/>
</dbReference>
<organism evidence="1 2">
    <name type="scientific">Puccinia striiformis f. sp. tritici PST-78</name>
    <dbReference type="NCBI Taxonomy" id="1165861"/>
    <lineage>
        <taxon>Eukaryota</taxon>
        <taxon>Fungi</taxon>
        <taxon>Dikarya</taxon>
        <taxon>Basidiomycota</taxon>
        <taxon>Pucciniomycotina</taxon>
        <taxon>Pucciniomycetes</taxon>
        <taxon>Pucciniales</taxon>
        <taxon>Pucciniaceae</taxon>
        <taxon>Puccinia</taxon>
    </lineage>
</organism>
<name>A0A0L0UYI6_9BASI</name>